<dbReference type="InterPro" id="IPR012904">
    <property type="entry name" value="OGG_N"/>
</dbReference>
<dbReference type="GO" id="GO:0005634">
    <property type="term" value="C:nucleus"/>
    <property type="evidence" value="ECO:0007669"/>
    <property type="project" value="UniProtKB-SubCell"/>
</dbReference>
<dbReference type="EMBL" id="HE576752">
    <property type="protein sequence ID" value="CCC66844.1"/>
    <property type="molecule type" value="Genomic_DNA"/>
</dbReference>
<dbReference type="OrthoDB" id="238681at2759"/>
<keyword evidence="6" id="KW-0234">DNA repair</keyword>
<dbReference type="GO" id="GO:0007004">
    <property type="term" value="P:telomere maintenance via telomerase"/>
    <property type="evidence" value="ECO:0007669"/>
    <property type="project" value="EnsemblFungi"/>
</dbReference>
<name>G0V5V6_NAUCA</name>
<dbReference type="GeneID" id="96900333"/>
<keyword evidence="8" id="KW-0539">Nucleus</keyword>
<dbReference type="FunFam" id="1.10.340.30:FF:000006">
    <property type="entry name" value="N-glycosylase/DNA lyase isoform X2"/>
    <property type="match status" value="1"/>
</dbReference>
<evidence type="ECO:0000256" key="7">
    <source>
        <dbReference type="ARBA" id="ARBA00023239"/>
    </source>
</evidence>
<evidence type="ECO:0000256" key="4">
    <source>
        <dbReference type="ARBA" id="ARBA00022763"/>
    </source>
</evidence>
<evidence type="ECO:0000256" key="1">
    <source>
        <dbReference type="ARBA" id="ARBA00004123"/>
    </source>
</evidence>
<dbReference type="RefSeq" id="XP_003673235.1">
    <property type="nucleotide sequence ID" value="XM_003673187.1"/>
</dbReference>
<keyword evidence="10" id="KW-0326">Glycosidase</keyword>
<dbReference type="STRING" id="1064592.G0V5V6"/>
<dbReference type="InterPro" id="IPR003265">
    <property type="entry name" value="HhH-GPD_domain"/>
</dbReference>
<keyword evidence="7" id="KW-0456">Lyase</keyword>
<evidence type="ECO:0000256" key="11">
    <source>
        <dbReference type="ARBA" id="ARBA00025652"/>
    </source>
</evidence>
<dbReference type="InterPro" id="IPR023170">
    <property type="entry name" value="HhH_base_excis_C"/>
</dbReference>
<dbReference type="FunCoup" id="G0V5V6">
    <property type="interactions" value="639"/>
</dbReference>
<evidence type="ECO:0000256" key="9">
    <source>
        <dbReference type="ARBA" id="ARBA00023268"/>
    </source>
</evidence>
<organism evidence="15 16">
    <name type="scientific">Naumovozyma castellii</name>
    <name type="common">Yeast</name>
    <name type="synonym">Saccharomyces castellii</name>
    <dbReference type="NCBI Taxonomy" id="27288"/>
    <lineage>
        <taxon>Eukaryota</taxon>
        <taxon>Fungi</taxon>
        <taxon>Dikarya</taxon>
        <taxon>Ascomycota</taxon>
        <taxon>Saccharomycotina</taxon>
        <taxon>Saccharomycetes</taxon>
        <taxon>Saccharomycetales</taxon>
        <taxon>Saccharomycetaceae</taxon>
        <taxon>Naumovozyma</taxon>
    </lineage>
</organism>
<reference key="2">
    <citation type="submission" date="2011-08" db="EMBL/GenBank/DDBJ databases">
        <title>Genome sequence of Naumovozyma castellii.</title>
        <authorList>
            <person name="Gordon J.L."/>
            <person name="Armisen D."/>
            <person name="Proux-Wera E."/>
            <person name="OhEigeartaigh S.S."/>
            <person name="Byrne K.P."/>
            <person name="Wolfe K.H."/>
        </authorList>
    </citation>
    <scope>NUCLEOTIDE SEQUENCE</scope>
    <source>
        <strain>Type strain:CBS 4309</strain>
    </source>
</reference>
<evidence type="ECO:0000256" key="8">
    <source>
        <dbReference type="ARBA" id="ARBA00023242"/>
    </source>
</evidence>
<dbReference type="KEGG" id="ncs:NCAS_0A02860"/>
<dbReference type="GO" id="GO:0034039">
    <property type="term" value="F:8-oxo-7,8-dihydroguanine DNA N-glycosylase activity"/>
    <property type="evidence" value="ECO:0007669"/>
    <property type="project" value="TreeGrafter"/>
</dbReference>
<dbReference type="InterPro" id="IPR052054">
    <property type="entry name" value="Oxidative_DNA_repair_enzyme"/>
</dbReference>
<keyword evidence="5" id="KW-0378">Hydrolase</keyword>
<dbReference type="SUPFAM" id="SSF48150">
    <property type="entry name" value="DNA-glycosylase"/>
    <property type="match status" value="1"/>
</dbReference>
<keyword evidence="4" id="KW-0227">DNA damage</keyword>
<evidence type="ECO:0000256" key="3">
    <source>
        <dbReference type="ARBA" id="ARBA00012720"/>
    </source>
</evidence>
<dbReference type="InterPro" id="IPR011257">
    <property type="entry name" value="DNA_glycosylase"/>
</dbReference>
<dbReference type="AlphaFoldDB" id="G0V5V6"/>
<dbReference type="SMART" id="SM00478">
    <property type="entry name" value="ENDO3c"/>
    <property type="match status" value="1"/>
</dbReference>
<feature type="domain" description="HhH-GPD" evidence="14">
    <location>
        <begin position="129"/>
        <end position="304"/>
    </location>
</feature>
<dbReference type="GO" id="GO:0006289">
    <property type="term" value="P:nucleotide-excision repair"/>
    <property type="evidence" value="ECO:0007669"/>
    <property type="project" value="InterPro"/>
</dbReference>
<dbReference type="SUPFAM" id="SSF55945">
    <property type="entry name" value="TATA-box binding protein-like"/>
    <property type="match status" value="1"/>
</dbReference>
<dbReference type="HOGENOM" id="CLU_027543_3_1_1"/>
<dbReference type="InParanoid" id="G0V5V6"/>
<dbReference type="GO" id="GO:0006285">
    <property type="term" value="P:base-excision repair, AP site formation"/>
    <property type="evidence" value="ECO:0007669"/>
    <property type="project" value="EnsemblFungi"/>
</dbReference>
<evidence type="ECO:0000313" key="16">
    <source>
        <dbReference type="Proteomes" id="UP000001640"/>
    </source>
</evidence>
<comment type="catalytic activity">
    <reaction evidence="12">
        <text>2'-deoxyribonucleotide-(2'-deoxyribose 5'-phosphate)-2'-deoxyribonucleotide-DNA = a 3'-end 2'-deoxyribonucleotide-(2,3-dehydro-2,3-deoxyribose 5'-phosphate)-DNA + a 5'-end 5'-phospho-2'-deoxyribonucleoside-DNA + H(+)</text>
        <dbReference type="Rhea" id="RHEA:66592"/>
        <dbReference type="Rhea" id="RHEA-COMP:13180"/>
        <dbReference type="Rhea" id="RHEA-COMP:16897"/>
        <dbReference type="Rhea" id="RHEA-COMP:17067"/>
        <dbReference type="ChEBI" id="CHEBI:15378"/>
        <dbReference type="ChEBI" id="CHEBI:136412"/>
        <dbReference type="ChEBI" id="CHEBI:157695"/>
        <dbReference type="ChEBI" id="CHEBI:167181"/>
        <dbReference type="EC" id="4.2.99.18"/>
    </reaction>
</comment>
<dbReference type="Proteomes" id="UP000001640">
    <property type="component" value="Chromosome 1"/>
</dbReference>
<evidence type="ECO:0000256" key="6">
    <source>
        <dbReference type="ARBA" id="ARBA00023204"/>
    </source>
</evidence>
<dbReference type="EC" id="4.2.99.18" evidence="3"/>
<dbReference type="GO" id="GO:0140078">
    <property type="term" value="F:class I DNA-(apurinic or apyrimidinic site) endonuclease activity"/>
    <property type="evidence" value="ECO:0007669"/>
    <property type="project" value="UniProtKB-EC"/>
</dbReference>
<comment type="subcellular location">
    <subcellularLocation>
        <location evidence="1">Nucleus</location>
    </subcellularLocation>
</comment>
<evidence type="ECO:0000259" key="14">
    <source>
        <dbReference type="SMART" id="SM00478"/>
    </source>
</evidence>
<dbReference type="Gene3D" id="1.10.1670.10">
    <property type="entry name" value="Helix-hairpin-Helix base-excision DNA repair enzymes (C-terminal)"/>
    <property type="match status" value="1"/>
</dbReference>
<accession>G0V5V6</accession>
<keyword evidence="16" id="KW-1185">Reference proteome</keyword>
<dbReference type="PANTHER" id="PTHR10242">
    <property type="entry name" value="8-OXOGUANINE DNA GLYCOSYLASE"/>
    <property type="match status" value="1"/>
</dbReference>
<gene>
    <name evidence="15" type="primary">NCAS0A02860</name>
    <name evidence="15" type="ordered locus">NCAS_0A02860</name>
</gene>
<dbReference type="OMA" id="ITKMCHS"/>
<evidence type="ECO:0000256" key="5">
    <source>
        <dbReference type="ARBA" id="ARBA00022801"/>
    </source>
</evidence>
<dbReference type="PANTHER" id="PTHR10242:SF2">
    <property type="entry name" value="N-GLYCOSYLASE_DNA LYASE"/>
    <property type="match status" value="1"/>
</dbReference>
<dbReference type="GO" id="GO:0005739">
    <property type="term" value="C:mitochondrion"/>
    <property type="evidence" value="ECO:0007669"/>
    <property type="project" value="EnsemblFungi"/>
</dbReference>
<dbReference type="eggNOG" id="KOG2875">
    <property type="taxonomic scope" value="Eukaryota"/>
</dbReference>
<dbReference type="Gene3D" id="1.10.340.30">
    <property type="entry name" value="Hypothetical protein, domain 2"/>
    <property type="match status" value="1"/>
</dbReference>
<evidence type="ECO:0000256" key="2">
    <source>
        <dbReference type="ARBA" id="ARBA00010679"/>
    </source>
</evidence>
<evidence type="ECO:0000256" key="13">
    <source>
        <dbReference type="ARBA" id="ARBA00073127"/>
    </source>
</evidence>
<dbReference type="Pfam" id="PF00730">
    <property type="entry name" value="HhH-GPD"/>
    <property type="match status" value="1"/>
</dbReference>
<dbReference type="CDD" id="cd00056">
    <property type="entry name" value="ENDO3c"/>
    <property type="match status" value="1"/>
</dbReference>
<evidence type="ECO:0000256" key="12">
    <source>
        <dbReference type="ARBA" id="ARBA00044632"/>
    </source>
</evidence>
<reference evidence="15 16" key="1">
    <citation type="journal article" date="2011" name="Proc. Natl. Acad. Sci. U.S.A.">
        <title>Evolutionary erosion of yeast sex chromosomes by mating-type switching accidents.</title>
        <authorList>
            <person name="Gordon J.L."/>
            <person name="Armisen D."/>
            <person name="Proux-Wera E."/>
            <person name="Oheigeartaigh S.S."/>
            <person name="Byrne K.P."/>
            <person name="Wolfe K.H."/>
        </authorList>
    </citation>
    <scope>NUCLEOTIDE SEQUENCE [LARGE SCALE GENOMIC DNA]</scope>
    <source>
        <strain evidence="16">ATCC 76901 / BCRC 22586 / CBS 4309 / NBRC 1992 / NRRL Y-12630</strain>
    </source>
</reference>
<evidence type="ECO:0000256" key="10">
    <source>
        <dbReference type="ARBA" id="ARBA00023295"/>
    </source>
</evidence>
<dbReference type="Gene3D" id="3.30.310.260">
    <property type="match status" value="1"/>
</dbReference>
<sequence length="367" mass="42103">MTTFEVIIVANNELSLENVLQTGQAFRWVFDESTKRYSSTMRIGDACHYSFITLRQPNSNTIEFSTTDTLQSVSEIRDHLIRYFRLDVSLNSLFNDKWIPNDKNFKKLSPQGIRILAQEPWETLVSFICSSNNNISRITKMCHSLCTNYGNEVCTYDGNKFYSFPTSDELASKATESELRELGFGYRAKYIIETAKKVVKDRRDGDYKTDSAYFEHLRSKFTYEEMREHLMSYVGVGPKVADCVCLMGFRMDEIVPVDVHIGRIATRDYRMGAKKKQLDELRKSYVDYPITKKKVKADLDYIRIEFLKKWGPYAGWAQGILFAKEIGTTSGATSTGVIKKRAFVEIDVKVEAGNGLKKHLKKVGTLE</sequence>
<evidence type="ECO:0000313" key="15">
    <source>
        <dbReference type="EMBL" id="CCC66844.1"/>
    </source>
</evidence>
<protein>
    <recommendedName>
        <fullName evidence="13">N-glycosylase/DNA lyase</fullName>
        <ecNumber evidence="3">4.2.99.18</ecNumber>
    </recommendedName>
</protein>
<dbReference type="GO" id="GO:0003684">
    <property type="term" value="F:damaged DNA binding"/>
    <property type="evidence" value="ECO:0007669"/>
    <property type="project" value="InterPro"/>
</dbReference>
<proteinExistence type="inferred from homology"/>
<dbReference type="GO" id="GO:0070987">
    <property type="term" value="P:error-free translesion synthesis"/>
    <property type="evidence" value="ECO:0007669"/>
    <property type="project" value="EnsemblFungi"/>
</dbReference>
<comment type="function">
    <text evidence="11">DNA repair enzyme that incises DNA at 8-oxoG residues. Excises 7,8-dihydro-8-oxoguanine and 2,6-diamino-4-hydroxy-5-N-methylformamidopyrimidine (FAPY) from damaged DNA. Has a beta-lyase activity that nicks DNA 3' to the lesion.</text>
</comment>
<keyword evidence="9" id="KW-0511">Multifunctional enzyme</keyword>
<comment type="similarity">
    <text evidence="2">Belongs to the type-1 OGG1 family.</text>
</comment>
<dbReference type="Pfam" id="PF07934">
    <property type="entry name" value="OGG_N"/>
    <property type="match status" value="1"/>
</dbReference>